<feature type="region of interest" description="Disordered" evidence="2">
    <location>
        <begin position="1"/>
        <end position="56"/>
    </location>
</feature>
<evidence type="ECO:0000313" key="5">
    <source>
        <dbReference type="Proteomes" id="UP001153069"/>
    </source>
</evidence>
<dbReference type="GO" id="GO:0016020">
    <property type="term" value="C:membrane"/>
    <property type="evidence" value="ECO:0007669"/>
    <property type="project" value="TreeGrafter"/>
</dbReference>
<dbReference type="GO" id="GO:0012505">
    <property type="term" value="C:endomembrane system"/>
    <property type="evidence" value="ECO:0007669"/>
    <property type="project" value="TreeGrafter"/>
</dbReference>
<dbReference type="InterPro" id="IPR050577">
    <property type="entry name" value="MAPR/NEUFC/NENF-like"/>
</dbReference>
<comment type="caution">
    <text evidence="4">The sequence shown here is derived from an EMBL/GenBank/DDBJ whole genome shotgun (WGS) entry which is preliminary data.</text>
</comment>
<feature type="compositionally biased region" description="Basic and acidic residues" evidence="2">
    <location>
        <begin position="9"/>
        <end position="43"/>
    </location>
</feature>
<evidence type="ECO:0000313" key="4">
    <source>
        <dbReference type="EMBL" id="CAB9496105.1"/>
    </source>
</evidence>
<evidence type="ECO:0000256" key="1">
    <source>
        <dbReference type="ARBA" id="ARBA00038357"/>
    </source>
</evidence>
<name>A0A9N8H1Y3_9STRA</name>
<dbReference type="AlphaFoldDB" id="A0A9N8H1Y3"/>
<protein>
    <submittedName>
        <fullName evidence="4">CUGBP, Elav-like family member</fullName>
    </submittedName>
</protein>
<evidence type="ECO:0000256" key="2">
    <source>
        <dbReference type="SAM" id="MobiDB-lite"/>
    </source>
</evidence>
<organism evidence="4 5">
    <name type="scientific">Seminavis robusta</name>
    <dbReference type="NCBI Taxonomy" id="568900"/>
    <lineage>
        <taxon>Eukaryota</taxon>
        <taxon>Sar</taxon>
        <taxon>Stramenopiles</taxon>
        <taxon>Ochrophyta</taxon>
        <taxon>Bacillariophyta</taxon>
        <taxon>Bacillariophyceae</taxon>
        <taxon>Bacillariophycidae</taxon>
        <taxon>Naviculales</taxon>
        <taxon>Naviculaceae</taxon>
        <taxon>Seminavis</taxon>
    </lineage>
</organism>
<dbReference type="Pfam" id="PF00173">
    <property type="entry name" value="Cyt-b5"/>
    <property type="match status" value="1"/>
</dbReference>
<dbReference type="Gene3D" id="3.10.120.10">
    <property type="entry name" value="Cytochrome b5-like heme/steroid binding domain"/>
    <property type="match status" value="1"/>
</dbReference>
<dbReference type="Proteomes" id="UP001153069">
    <property type="component" value="Unassembled WGS sequence"/>
</dbReference>
<evidence type="ECO:0000259" key="3">
    <source>
        <dbReference type="SMART" id="SM01117"/>
    </source>
</evidence>
<dbReference type="PANTHER" id="PTHR10281">
    <property type="entry name" value="MEMBRANE-ASSOCIATED PROGESTERONE RECEPTOR COMPONENT-RELATED"/>
    <property type="match status" value="1"/>
</dbReference>
<sequence length="191" mass="21198">MAEAEAKEEEPKVEEPKEEGAKAGETETPKDEAAKVGPEDRSKGSMPDPSSLMGDGPKEELAEVEQLGTISLETLNSYNCNNPDRRLMCLFGVVYDVTSAVKKYGPDGSYSEFAGHDITLTLGAGQMGDKWLDKYIKYDPAWKEGAEKWVDYYAAKYPKCGFLDKWNEDPDSWPAPSDEEREALNSQCLIL</sequence>
<proteinExistence type="inferred from homology"/>
<comment type="similarity">
    <text evidence="1">Belongs to the cytochrome b5 family. MAPR subfamily.</text>
</comment>
<dbReference type="EMBL" id="CAICTM010000001">
    <property type="protein sequence ID" value="CAB9496105.1"/>
    <property type="molecule type" value="Genomic_DNA"/>
</dbReference>
<accession>A0A9N8H1Y3</accession>
<dbReference type="InterPro" id="IPR001199">
    <property type="entry name" value="Cyt_B5-like_heme/steroid-bd"/>
</dbReference>
<keyword evidence="5" id="KW-1185">Reference proteome</keyword>
<dbReference type="SUPFAM" id="SSF55856">
    <property type="entry name" value="Cytochrome b5-like heme/steroid binding domain"/>
    <property type="match status" value="1"/>
</dbReference>
<dbReference type="PANTHER" id="PTHR10281:SF76">
    <property type="entry name" value="CALCUTTA CUP-RELATED"/>
    <property type="match status" value="1"/>
</dbReference>
<reference evidence="4" key="1">
    <citation type="submission" date="2020-06" db="EMBL/GenBank/DDBJ databases">
        <authorList>
            <consortium name="Plant Systems Biology data submission"/>
        </authorList>
    </citation>
    <scope>NUCLEOTIDE SEQUENCE</scope>
    <source>
        <strain evidence="4">D6</strain>
    </source>
</reference>
<dbReference type="SMART" id="SM01117">
    <property type="entry name" value="Cyt-b5"/>
    <property type="match status" value="1"/>
</dbReference>
<gene>
    <name evidence="4" type="ORF">SEMRO_1_G000830.1</name>
</gene>
<feature type="domain" description="Cytochrome b5 heme-binding" evidence="3">
    <location>
        <begin position="70"/>
        <end position="148"/>
    </location>
</feature>
<dbReference type="InterPro" id="IPR036400">
    <property type="entry name" value="Cyt_B5-like_heme/steroid_sf"/>
</dbReference>
<dbReference type="OrthoDB" id="547796at2759"/>